<keyword evidence="9" id="KW-1015">Disulfide bond</keyword>
<evidence type="ECO:0000256" key="5">
    <source>
        <dbReference type="ARBA" id="ARBA00022729"/>
    </source>
</evidence>
<evidence type="ECO:0000256" key="6">
    <source>
        <dbReference type="ARBA" id="ARBA00022859"/>
    </source>
</evidence>
<dbReference type="SUPFAM" id="SSF48239">
    <property type="entry name" value="Terpenoid cyclases/Protein prenyltransferases"/>
    <property type="match status" value="1"/>
</dbReference>
<dbReference type="Gene3D" id="2.60.40.10">
    <property type="entry name" value="Immunoglobulins"/>
    <property type="match status" value="2"/>
</dbReference>
<dbReference type="Pfam" id="PF01821">
    <property type="entry name" value="ANATO"/>
    <property type="match status" value="1"/>
</dbReference>
<dbReference type="CDD" id="cd03583">
    <property type="entry name" value="NTR_complement_C3"/>
    <property type="match status" value="1"/>
</dbReference>
<dbReference type="InterPro" id="IPR009048">
    <property type="entry name" value="A-macroglobulin_rcpt-bd"/>
</dbReference>
<dbReference type="FunFam" id="2.60.40.1930:FF:000006">
    <property type="entry name" value="Complement C3"/>
    <property type="match status" value="1"/>
</dbReference>
<dbReference type="Gene3D" id="2.60.40.1940">
    <property type="match status" value="1"/>
</dbReference>
<dbReference type="Gene3D" id="2.60.40.1930">
    <property type="match status" value="3"/>
</dbReference>
<proteinExistence type="predicted"/>
<dbReference type="EMBL" id="AGCU01098634">
    <property type="status" value="NOT_ANNOTATED_CDS"/>
    <property type="molecule type" value="Genomic_DNA"/>
</dbReference>
<dbReference type="InterPro" id="IPR041425">
    <property type="entry name" value="C3/4/5_MG1"/>
</dbReference>
<comment type="function">
    <text evidence="13">Non-enzymatic component of C5 convertase. Generated following cleavage by C3 convertase, it covalently attaches to the surface of pathogens, where it acts as an opsonin that marks the surface of antigens for removal. Complement C3b binds covalently via its reactive thioester, to cell surface carbohydrates or immune aggregates. Together with complement C4b, it then recruits the serine protease complement C2b to form the C5 convertase, which cleaves and activate C5, the next component of the complement pathways. In the alternative complement pathway, recruits the serine protease CFB to form the C5 convertase that cleaves and activates C5.</text>
</comment>
<keyword evidence="8" id="KW-0882">Thioester bond</keyword>
<dbReference type="InterPro" id="IPR019742">
    <property type="entry name" value="MacrogloblnA2_CS"/>
</dbReference>
<dbReference type="Pfam" id="PF07678">
    <property type="entry name" value="TED_complement"/>
    <property type="match status" value="1"/>
</dbReference>
<evidence type="ECO:0000256" key="13">
    <source>
        <dbReference type="ARBA" id="ARBA00093362"/>
    </source>
</evidence>
<dbReference type="Pfam" id="PF07703">
    <property type="entry name" value="A2M_BRD"/>
    <property type="match status" value="1"/>
</dbReference>
<dbReference type="PANTHER" id="PTHR11412:SF81">
    <property type="entry name" value="COMPLEMENT C3"/>
    <property type="match status" value="1"/>
</dbReference>
<sequence length="1664" mass="186655">MVGLTTSRVLNTNSITHLSLFAVPSYSLITPNVLRVESEENVVVEAHGLDGPMAVTVTVQDFPLRKNILYQVPVELNPNTGMIGTAVIKVPTKDIKKDSKQNQYVVVQAKFPQKTLEKVVLVHFHSGYIFIQTDKTIYTPGSTVLFRIFTMGHKLEPLSKTVIVEFETPEGIIVKQIPVSAPLKTGIFSLNHFLPEIISLGTWKIVARYEDSPQQSFSAQFDVKEYVLPSFEVILEPSEKFLYIDGEDDFRVSITARYLYGKKLHGTAFVLFGVKLDDEKRSIPQSLKRIPITDGEGEATLTREMLQARFANLRELIGHSLYISVTVLTDTGSDMVEAERTGINIVESPYQILFTKTPKYFKPGMPFELMVYVTNPDGSPAPRVPVRTEQFQSQGSTQGDGTAKLIINMPGDQPKVHITVKTAHPNLPANRQAEKTMVAETYETQGNSQNFLHLAVTASELKPGDNLPVNFHLKSNNAAVLNGLKYFTYIILNKGKIIRAGRQAKEAGQSLVTMYLPITPDLIPSFRIVGYYQVADSEIVADSVWLDIKDTCMGTLVVKGASEEDRAIHAPGTQMKLKLEGDHKAYVGLVAVDKGVYVLNKKHKITQSKIWDSVEKSDIGCTPGSGKDNKGVFTDAGLALETSGGVSTPQRTDPACPQPATRRRRSVQLIEYKANKTAEYHDRKLKKCCEDGMYENPMGHSCEKRLGYITDTEECKQAFLECCTYIKTVRDKMQRELHLQLSRSDLDEDFLSDEDITSRSQFPESWLWQVEHLTERPNDLGISSKTLQIFLKDSITTWEVLAVSLSETKGICVADPYEITVMKDFFIDLRLPYSVVRNEQVEIRAILYNYRAEQITVRVDLLYNPAFCSAATSKTKYRQMLKIQGRSSLAVPFIIVPLLTGSHEIEVKAAVWGSFVADGVKKKLKVVPEGMRMTKTIKSVVLDPSGKGNNGVQEEVVHAADIDDMVPNTESETKVSIQGNPVAIIVENSIDGANLKHLIVTPSGCGEQNMIGMTPPVIATHYLDSTEQWERVGAERRAEAIKLIMPGYTQQMVYKKPDYSYAAFKDRQASTWLTAYVAKVFAMAKKLVPLENQVICGAVKWLILEKQKPDGVFQEDAPVIHGEMVGGYKGAEPEASLTAFVLIALEEAKEICKDQVNSLEGSINKAADYLSQKYQSLSRPYTVALASYALAMVGRLNTEKALMKVSTDLKDTNPKARKGGTKRMQLNETEQSSYALLALLKMKKYELTSPIVKWLREQNYYGGGYGSTQATIMVFQALAQYQIDIPQLAELNLDVSILLPRRASPIKYRIMNQNAMVSRSAETKWNEDFTVKAEGKGQGTLTVMTIYNAQLREDASLCKKFDLRVSVEEARGAKKPEGAMRSVNIRICVRFLGQVDATMSIIDVSMLTGFSPDVEDLKRLSEGVDKYMSKFDIDKAPSDRGNLIIYLDKVSHREDECWQFKAHQFFEVGLIQPASVTVYDYYSIDDRCTRFYHPSKQSGLLSKICHGDICRCAEENCFMQQKIEGPINLNKRIEEACEPGVDYVYKTRLVRTSESKDGYDSYIMEILQIIKAGTDENPLGKTRPFISHEKCRKSLSLEVNKDYLIWGLSTDLWPRKSELTYIIGKDTWIEKWPNEDECQEPDFQSLCQQFLEFSEAMTMFGCPT</sequence>
<dbReference type="GO" id="GO:0009986">
    <property type="term" value="C:cell surface"/>
    <property type="evidence" value="ECO:0007669"/>
    <property type="project" value="UniProtKB-SubCell"/>
</dbReference>
<evidence type="ECO:0000256" key="8">
    <source>
        <dbReference type="ARBA" id="ARBA00022966"/>
    </source>
</evidence>
<dbReference type="SMART" id="SM01360">
    <property type="entry name" value="A2M"/>
    <property type="match status" value="1"/>
</dbReference>
<dbReference type="SUPFAM" id="SSF50242">
    <property type="entry name" value="TIMP-like"/>
    <property type="match status" value="1"/>
</dbReference>
<dbReference type="SUPFAM" id="SSF49410">
    <property type="entry name" value="Alpha-macroglobulin receptor domain"/>
    <property type="match status" value="1"/>
</dbReference>
<dbReference type="SMART" id="SM00104">
    <property type="entry name" value="ANATO"/>
    <property type="match status" value="1"/>
</dbReference>
<comment type="subunit">
    <text evidence="16">Complement C3b is composed of complement C3b and complement C3 beta chains that are associated via disulfide bonds. Non-enzymatic component of the C5 convertase, also named C4bC2bC3b, composed of the serine protease complement C2b (C2), complement C3b, as well as complement C4b (C4). Non-enzymatic component of the C5 convertase of the alternative complement pathways composed of the serine protease complement CFB and complement C3b. Interacts with CFP; interaction takes place together with CFB in the alternative complement system and allows the complex to become active. Interacts with CR1 (via Sushi 8 and Sushi 9 domains). Interacts with CFH.</text>
</comment>
<evidence type="ECO:0000256" key="17">
    <source>
        <dbReference type="SAM" id="MobiDB-lite"/>
    </source>
</evidence>
<accession>K7GDB0</accession>
<dbReference type="PROSITE" id="PS50189">
    <property type="entry name" value="NTR"/>
    <property type="match status" value="1"/>
</dbReference>
<dbReference type="GO" id="GO:0004866">
    <property type="term" value="F:endopeptidase inhibitor activity"/>
    <property type="evidence" value="ECO:0007669"/>
    <property type="project" value="InterPro"/>
</dbReference>
<dbReference type="FunFam" id="2.60.40.1930:FF:000008">
    <property type="entry name" value="Complement C3"/>
    <property type="match status" value="1"/>
</dbReference>
<dbReference type="FunFam" id="2.60.40.690:FF:000004">
    <property type="entry name" value="Complement C3"/>
    <property type="match status" value="1"/>
</dbReference>
<keyword evidence="21" id="KW-1185">Reference proteome</keyword>
<dbReference type="GO" id="GO:0006957">
    <property type="term" value="P:complement activation, alternative pathway"/>
    <property type="evidence" value="ECO:0007669"/>
    <property type="project" value="UniProtKB-KW"/>
</dbReference>
<reference evidence="21" key="1">
    <citation type="submission" date="2011-10" db="EMBL/GenBank/DDBJ databases">
        <authorList>
            <consortium name="Soft-shell Turtle Genome Consortium"/>
        </authorList>
    </citation>
    <scope>NUCLEOTIDE SEQUENCE [LARGE SCALE GENOMIC DNA]</scope>
    <source>
        <strain evidence="21">Daiwa-1</strain>
    </source>
</reference>
<dbReference type="InterPro" id="IPR000020">
    <property type="entry name" value="Anaphylatoxin/fibulin"/>
</dbReference>
<dbReference type="InterPro" id="IPR011625">
    <property type="entry name" value="A2M_N_BRD"/>
</dbReference>
<evidence type="ECO:0000256" key="10">
    <source>
        <dbReference type="ARBA" id="ARBA00023162"/>
    </source>
</evidence>
<keyword evidence="5" id="KW-0732">Signal</keyword>
<dbReference type="PANTHER" id="PTHR11412">
    <property type="entry name" value="MACROGLOBULIN / COMPLEMENT"/>
    <property type="match status" value="1"/>
</dbReference>
<dbReference type="FunFam" id="2.40.50.120:FF:000013">
    <property type="entry name" value="Complement C3"/>
    <property type="match status" value="1"/>
</dbReference>
<keyword evidence="11" id="KW-0325">Glycoprotein</keyword>
<dbReference type="InterPro" id="IPR049466">
    <property type="entry name" value="C3_CUB1"/>
</dbReference>
<dbReference type="EMBL" id="AGCU01098628">
    <property type="status" value="NOT_ANNOTATED_CDS"/>
    <property type="molecule type" value="Genomic_DNA"/>
</dbReference>
<dbReference type="InterPro" id="IPR036595">
    <property type="entry name" value="A-macroglobulin_rcpt-bd_sf"/>
</dbReference>
<dbReference type="Gene3D" id="2.60.120.1540">
    <property type="match status" value="1"/>
</dbReference>
<dbReference type="FunFam" id="2.60.40.10:FF:001013">
    <property type="entry name" value="Complement C3"/>
    <property type="match status" value="1"/>
</dbReference>
<dbReference type="InterPro" id="IPR035815">
    <property type="entry name" value="NTR_complement_C3"/>
</dbReference>
<dbReference type="Gene3D" id="6.20.50.160">
    <property type="match status" value="1"/>
</dbReference>
<evidence type="ECO:0000256" key="11">
    <source>
        <dbReference type="ARBA" id="ARBA00023180"/>
    </source>
</evidence>
<dbReference type="SMART" id="SM00643">
    <property type="entry name" value="C345C"/>
    <property type="match status" value="1"/>
</dbReference>
<dbReference type="STRING" id="13735.ENSPSIP00000018271"/>
<evidence type="ECO:0000259" key="19">
    <source>
        <dbReference type="PROSITE" id="PS50189"/>
    </source>
</evidence>
<evidence type="ECO:0000256" key="12">
    <source>
        <dbReference type="ARBA" id="ARBA00023198"/>
    </source>
</evidence>
<dbReference type="InterPro" id="IPR011626">
    <property type="entry name" value="Alpha-macroglobulin_TED"/>
</dbReference>
<evidence type="ECO:0000256" key="4">
    <source>
        <dbReference type="ARBA" id="ARBA00022588"/>
    </source>
</evidence>
<dbReference type="EMBL" id="AGCU01098630">
    <property type="status" value="NOT_ANNOTATED_CDS"/>
    <property type="molecule type" value="Genomic_DNA"/>
</dbReference>
<dbReference type="InterPro" id="IPR013783">
    <property type="entry name" value="Ig-like_fold"/>
</dbReference>
<dbReference type="FunFam" id="2.60.40.10:FF:000155">
    <property type="entry name" value="complement C3 isoform X1"/>
    <property type="match status" value="1"/>
</dbReference>
<dbReference type="GO" id="GO:0006958">
    <property type="term" value="P:complement activation, classical pathway"/>
    <property type="evidence" value="ECO:0007669"/>
    <property type="project" value="UniProtKB-KW"/>
</dbReference>
<keyword evidence="3" id="KW-0964">Secreted</keyword>
<dbReference type="SMART" id="SM01359">
    <property type="entry name" value="A2M_N_2"/>
    <property type="match status" value="1"/>
</dbReference>
<dbReference type="OMA" id="YNYRQNE"/>
<keyword evidence="4" id="KW-0399">Innate immunity</keyword>
<evidence type="ECO:0000256" key="16">
    <source>
        <dbReference type="ARBA" id="ARBA00093550"/>
    </source>
</evidence>
<evidence type="ECO:0000256" key="9">
    <source>
        <dbReference type="ARBA" id="ARBA00023157"/>
    </source>
</evidence>
<dbReference type="Pfam" id="PF07677">
    <property type="entry name" value="A2M_recep"/>
    <property type="match status" value="1"/>
</dbReference>
<dbReference type="InterPro" id="IPR048848">
    <property type="entry name" value="C3_CUB2"/>
</dbReference>
<protein>
    <submittedName>
        <fullName evidence="20">Complement C3</fullName>
    </submittedName>
</protein>
<dbReference type="GO" id="GO:0006954">
    <property type="term" value="P:inflammatory response"/>
    <property type="evidence" value="ECO:0007669"/>
    <property type="project" value="UniProtKB-KW"/>
</dbReference>
<comment type="subcellular location">
    <subcellularLocation>
        <location evidence="1">Cell surface</location>
    </subcellularLocation>
    <subcellularLocation>
        <location evidence="2">Secreted</location>
    </subcellularLocation>
</comment>
<evidence type="ECO:0000256" key="1">
    <source>
        <dbReference type="ARBA" id="ARBA00004241"/>
    </source>
</evidence>
<dbReference type="HOGENOM" id="CLU_001634_4_0_1"/>
<organism evidence="20 21">
    <name type="scientific">Pelodiscus sinensis</name>
    <name type="common">Chinese softshell turtle</name>
    <name type="synonym">Trionyx sinensis</name>
    <dbReference type="NCBI Taxonomy" id="13735"/>
    <lineage>
        <taxon>Eukaryota</taxon>
        <taxon>Metazoa</taxon>
        <taxon>Chordata</taxon>
        <taxon>Craniata</taxon>
        <taxon>Vertebrata</taxon>
        <taxon>Euteleostomi</taxon>
        <taxon>Archelosauria</taxon>
        <taxon>Testudinata</taxon>
        <taxon>Testudines</taxon>
        <taxon>Cryptodira</taxon>
        <taxon>Trionychia</taxon>
        <taxon>Trionychidae</taxon>
        <taxon>Pelodiscus</taxon>
    </lineage>
</organism>
<evidence type="ECO:0000256" key="2">
    <source>
        <dbReference type="ARBA" id="ARBA00004613"/>
    </source>
</evidence>
<dbReference type="SUPFAM" id="SSF47686">
    <property type="entry name" value="Anaphylotoxins (complement system)"/>
    <property type="match status" value="1"/>
</dbReference>
<dbReference type="eggNOG" id="KOG1366">
    <property type="taxonomic scope" value="Eukaryota"/>
</dbReference>
<dbReference type="Pfam" id="PF00207">
    <property type="entry name" value="A2M"/>
    <property type="match status" value="1"/>
</dbReference>
<comment type="function">
    <text evidence="14">Precursor of non-enzymatic components of the classical, alternative, lectin and GZMK complement pathways, which consist in a cascade of proteins that leads to phagocytosis and breakdown of pathogens and signaling that strengthens the adaptive immune system.</text>
</comment>
<dbReference type="InterPro" id="IPR001134">
    <property type="entry name" value="Netrin_domain"/>
</dbReference>
<dbReference type="InterPro" id="IPR018081">
    <property type="entry name" value="Anaphylatoxin_comp_syst"/>
</dbReference>
<dbReference type="InterPro" id="IPR050473">
    <property type="entry name" value="A2M/Complement_sys"/>
</dbReference>
<dbReference type="Pfam" id="PF21406">
    <property type="entry name" value="C3_CUB1"/>
    <property type="match status" value="1"/>
</dbReference>
<dbReference type="Pfam" id="PF17789">
    <property type="entry name" value="MG4"/>
    <property type="match status" value="1"/>
</dbReference>
<evidence type="ECO:0000313" key="20">
    <source>
        <dbReference type="Ensembl" id="ENSPSIP00000018271.1"/>
    </source>
</evidence>
<dbReference type="Ensembl" id="ENSPSIT00000018357.1">
    <property type="protein sequence ID" value="ENSPSIP00000018271.1"/>
    <property type="gene ID" value="ENSPSIG00000015357.1"/>
</dbReference>
<dbReference type="Gene3D" id="2.60.40.690">
    <property type="entry name" value="Alpha-macroglobulin, receptor-binding domain"/>
    <property type="match status" value="1"/>
</dbReference>
<reference evidence="20" key="3">
    <citation type="submission" date="2025-08" db="UniProtKB">
        <authorList>
            <consortium name="Ensembl"/>
        </authorList>
    </citation>
    <scope>IDENTIFICATION</scope>
</reference>
<dbReference type="EMBL" id="AGCU01098633">
    <property type="status" value="NOT_ANNOTATED_CDS"/>
    <property type="molecule type" value="Genomic_DNA"/>
</dbReference>
<dbReference type="FunFam" id="2.60.40.1940:FF:000001">
    <property type="entry name" value="Complement component C3"/>
    <property type="match status" value="1"/>
</dbReference>
<dbReference type="Gene3D" id="1.50.10.20">
    <property type="match status" value="1"/>
</dbReference>
<dbReference type="InterPro" id="IPR041555">
    <property type="entry name" value="MG3"/>
</dbReference>
<dbReference type="SMART" id="SM01419">
    <property type="entry name" value="Thiol-ester_cl"/>
    <property type="match status" value="1"/>
</dbReference>
<dbReference type="SMART" id="SM01361">
    <property type="entry name" value="A2M_recep"/>
    <property type="match status" value="1"/>
</dbReference>
<evidence type="ECO:0000256" key="3">
    <source>
        <dbReference type="ARBA" id="ARBA00022525"/>
    </source>
</evidence>
<name>K7GDB0_PELSI</name>
<dbReference type="InterPro" id="IPR002890">
    <property type="entry name" value="MG2"/>
</dbReference>
<feature type="domain" description="NTR" evidence="19">
    <location>
        <begin position="1517"/>
        <end position="1662"/>
    </location>
</feature>
<dbReference type="Gene3D" id="2.40.50.120">
    <property type="match status" value="1"/>
</dbReference>
<dbReference type="FunFam" id="1.50.10.20:FF:000008">
    <property type="entry name" value="Complement C3"/>
    <property type="match status" value="1"/>
</dbReference>
<dbReference type="Pfam" id="PF01759">
    <property type="entry name" value="NTR"/>
    <property type="match status" value="1"/>
</dbReference>
<dbReference type="EMBL" id="AGCU01098629">
    <property type="status" value="NOT_ANNOTATED_CDS"/>
    <property type="molecule type" value="Genomic_DNA"/>
</dbReference>
<keyword evidence="12" id="KW-0395">Inflammatory response</keyword>
<comment type="subunit">
    <text evidence="15">In absence of complement activation, the C3 precursor is first processed by the removal of 4 Arg residues, forming two chains, beta and alpha, linked by a disulfide bond.</text>
</comment>
<keyword evidence="6" id="KW-0391">Immunity</keyword>
<evidence type="ECO:0000259" key="18">
    <source>
        <dbReference type="PROSITE" id="PS01178"/>
    </source>
</evidence>
<dbReference type="CDD" id="cd00017">
    <property type="entry name" value="ANATO"/>
    <property type="match status" value="1"/>
</dbReference>
<dbReference type="GeneTree" id="ENSGT00940000154063"/>
<dbReference type="InterPro" id="IPR001599">
    <property type="entry name" value="Macroglobln_a2"/>
</dbReference>
<dbReference type="GO" id="GO:0005615">
    <property type="term" value="C:extracellular space"/>
    <property type="evidence" value="ECO:0007669"/>
    <property type="project" value="InterPro"/>
</dbReference>
<evidence type="ECO:0000313" key="21">
    <source>
        <dbReference type="Proteomes" id="UP000007267"/>
    </source>
</evidence>
<dbReference type="Pfam" id="PF17791">
    <property type="entry name" value="MG3"/>
    <property type="match status" value="1"/>
</dbReference>
<reference evidence="20" key="4">
    <citation type="submission" date="2025-09" db="UniProtKB">
        <authorList>
            <consortium name="Ensembl"/>
        </authorList>
    </citation>
    <scope>IDENTIFICATION</scope>
</reference>
<dbReference type="EMBL" id="AGCU01098632">
    <property type="status" value="NOT_ANNOTATED_CDS"/>
    <property type="molecule type" value="Genomic_DNA"/>
</dbReference>
<feature type="region of interest" description="Disordered" evidence="17">
    <location>
        <begin position="643"/>
        <end position="662"/>
    </location>
</feature>
<dbReference type="PROSITE" id="PS00477">
    <property type="entry name" value="ALPHA_2_MACROGLOBULIN"/>
    <property type="match status" value="1"/>
</dbReference>
<reference evidence="21" key="2">
    <citation type="journal article" date="2013" name="Nat. Genet.">
        <title>The draft genomes of soft-shell turtle and green sea turtle yield insights into the development and evolution of the turtle-specific body plan.</title>
        <authorList>
            <person name="Wang Z."/>
            <person name="Pascual-Anaya J."/>
            <person name="Zadissa A."/>
            <person name="Li W."/>
            <person name="Niimura Y."/>
            <person name="Huang Z."/>
            <person name="Li C."/>
            <person name="White S."/>
            <person name="Xiong Z."/>
            <person name="Fang D."/>
            <person name="Wang B."/>
            <person name="Ming Y."/>
            <person name="Chen Y."/>
            <person name="Zheng Y."/>
            <person name="Kuraku S."/>
            <person name="Pignatelli M."/>
            <person name="Herrero J."/>
            <person name="Beal K."/>
            <person name="Nozawa M."/>
            <person name="Li Q."/>
            <person name="Wang J."/>
            <person name="Zhang H."/>
            <person name="Yu L."/>
            <person name="Shigenobu S."/>
            <person name="Wang J."/>
            <person name="Liu J."/>
            <person name="Flicek P."/>
            <person name="Searle S."/>
            <person name="Wang J."/>
            <person name="Kuratani S."/>
            <person name="Yin Y."/>
            <person name="Aken B."/>
            <person name="Zhang G."/>
            <person name="Irie N."/>
        </authorList>
    </citation>
    <scope>NUCLEOTIDE SEQUENCE [LARGE SCALE GENOMIC DNA]</scope>
    <source>
        <strain evidence="21">Daiwa-1</strain>
    </source>
</reference>
<dbReference type="Pfam" id="PF21308">
    <property type="entry name" value="C3_CUB2"/>
    <property type="match status" value="1"/>
</dbReference>
<dbReference type="InterPro" id="IPR040839">
    <property type="entry name" value="MG4"/>
</dbReference>
<keyword evidence="7" id="KW-0180">Complement pathway</keyword>
<dbReference type="Proteomes" id="UP000007267">
    <property type="component" value="Unassembled WGS sequence"/>
</dbReference>
<dbReference type="EMBL" id="AGCU01098627">
    <property type="status" value="NOT_ANNOTATED_CDS"/>
    <property type="molecule type" value="Genomic_DNA"/>
</dbReference>
<keyword evidence="10" id="KW-0179">Complement alternate pathway</keyword>
<dbReference type="CDD" id="cd02896">
    <property type="entry name" value="complement_C3_C4_C5"/>
    <property type="match status" value="1"/>
</dbReference>
<dbReference type="EMBL" id="AGCU01098635">
    <property type="status" value="NOT_ANNOTATED_CDS"/>
    <property type="molecule type" value="Genomic_DNA"/>
</dbReference>
<evidence type="ECO:0000256" key="15">
    <source>
        <dbReference type="ARBA" id="ARBA00093484"/>
    </source>
</evidence>
<dbReference type="FunFam" id="2.20.130.20:FF:000001">
    <property type="entry name" value="Complement C3"/>
    <property type="match status" value="1"/>
</dbReference>
<dbReference type="InterPro" id="IPR008993">
    <property type="entry name" value="TIMP-like_OB-fold"/>
</dbReference>
<dbReference type="EMBL" id="AGCU01098631">
    <property type="status" value="NOT_ANNOTATED_CDS"/>
    <property type="molecule type" value="Genomic_DNA"/>
</dbReference>
<feature type="domain" description="Anaphylatoxin-like" evidence="18">
    <location>
        <begin position="688"/>
        <end position="723"/>
    </location>
</feature>
<dbReference type="FunFam" id="6.20.50.160:FF:000003">
    <property type="entry name" value="Complement C3"/>
    <property type="match status" value="1"/>
</dbReference>
<dbReference type="PROSITE" id="PS01177">
    <property type="entry name" value="ANAPHYLATOXIN_1"/>
    <property type="match status" value="1"/>
</dbReference>
<dbReference type="PROSITE" id="PS01178">
    <property type="entry name" value="ANAPHYLATOXIN_2"/>
    <property type="match status" value="1"/>
</dbReference>
<dbReference type="InterPro" id="IPR008930">
    <property type="entry name" value="Terpenoid_cyclase/PrenylTrfase"/>
</dbReference>
<evidence type="ECO:0000256" key="7">
    <source>
        <dbReference type="ARBA" id="ARBA00022875"/>
    </source>
</evidence>
<dbReference type="Pfam" id="PF01835">
    <property type="entry name" value="MG2"/>
    <property type="match status" value="1"/>
</dbReference>
<dbReference type="Pfam" id="PF17790">
    <property type="entry name" value="MG1"/>
    <property type="match status" value="1"/>
</dbReference>
<evidence type="ECO:0000256" key="14">
    <source>
        <dbReference type="ARBA" id="ARBA00093409"/>
    </source>
</evidence>
<dbReference type="Gene3D" id="1.20.91.20">
    <property type="entry name" value="Anaphylotoxins (complement system)"/>
    <property type="match status" value="1"/>
</dbReference>
<dbReference type="InterPro" id="IPR047565">
    <property type="entry name" value="Alpha-macroglob_thiol-ester_cl"/>
</dbReference>
<dbReference type="InterPro" id="IPR018933">
    <property type="entry name" value="Netrin_module_non-TIMP"/>
</dbReference>
<dbReference type="Gene3D" id="2.20.130.20">
    <property type="match status" value="1"/>
</dbReference>